<evidence type="ECO:0000313" key="2">
    <source>
        <dbReference type="Proteomes" id="UP001239111"/>
    </source>
</evidence>
<reference evidence="1" key="1">
    <citation type="submission" date="2023-04" db="EMBL/GenBank/DDBJ databases">
        <title>A chromosome-level genome assembly of the parasitoid wasp Eretmocerus hayati.</title>
        <authorList>
            <person name="Zhong Y."/>
            <person name="Liu S."/>
            <person name="Liu Y."/>
        </authorList>
    </citation>
    <scope>NUCLEOTIDE SEQUENCE</scope>
    <source>
        <strain evidence="1">ZJU_SS_LIU_2023</strain>
    </source>
</reference>
<comment type="caution">
    <text evidence="1">The sequence shown here is derived from an EMBL/GenBank/DDBJ whole genome shotgun (WGS) entry which is preliminary data.</text>
</comment>
<keyword evidence="2" id="KW-1185">Reference proteome</keyword>
<gene>
    <name evidence="1" type="ORF">QAD02_010555</name>
</gene>
<name>A0ACC2NU80_9HYME</name>
<protein>
    <submittedName>
        <fullName evidence="1">Uncharacterized protein</fullName>
    </submittedName>
</protein>
<organism evidence="1 2">
    <name type="scientific">Eretmocerus hayati</name>
    <dbReference type="NCBI Taxonomy" id="131215"/>
    <lineage>
        <taxon>Eukaryota</taxon>
        <taxon>Metazoa</taxon>
        <taxon>Ecdysozoa</taxon>
        <taxon>Arthropoda</taxon>
        <taxon>Hexapoda</taxon>
        <taxon>Insecta</taxon>
        <taxon>Pterygota</taxon>
        <taxon>Neoptera</taxon>
        <taxon>Endopterygota</taxon>
        <taxon>Hymenoptera</taxon>
        <taxon>Apocrita</taxon>
        <taxon>Proctotrupomorpha</taxon>
        <taxon>Chalcidoidea</taxon>
        <taxon>Aphelinidae</taxon>
        <taxon>Aphelininae</taxon>
        <taxon>Eretmocerus</taxon>
    </lineage>
</organism>
<evidence type="ECO:0000313" key="1">
    <source>
        <dbReference type="EMBL" id="KAJ8674769.1"/>
    </source>
</evidence>
<sequence>MPRVSARAKSSSTSPTKRIAPKRKAVASPALSSDDDHEDDRASSPASSAENSPKNVKTPAKRGRKSNAVANGTPKTPKSATPAAKRGRKSKSAVASDGETETETPKKSKNKGSELLKNGKAAVKSGKIGDNEENCENGKGKNAKRAKNGKEEKQSAKKVKKDLSDEDEEMKEPKKELSDDEMSVDEEEQQNAKGKQGRKSNAEKEQKKTPKKLKKEESEDDDMGGDEEKQHNAKGKRGRKSNAEKNQKKTTKKIQKEESEDDEEEEEKGKSKENGQTRGGRARGNLRTNVPRKRYTEDFTDEEDDDDEYVEEKKSKVKKPKATGKRKRVIPDDGSDSEDDYKPESDGSAESDFVLSDAVSEHDSDPASGDSDDDDVIIPKGERNMPKGGKGAKTGKKRGTGKKTKGRAPPEAMATDDQDQDGNKEARTDCWPHLKYDFLQPENIKDKDGRRPDDPDYDPKTLYVPEDFIQKQNPSMQQWWKLKSEHFDTVLFFKVGKFYEMYHMDAVIAVNEISLFFMKFEYARAGFPEMNHPKWSDILIEKGFKVARIEQTENPDMAAERCKNIENVQKVDKLVKREICQISTKGTRVYSPQDAESFIPTSRFLLSIVERQEPRQSIMSYGVCFLDTSIGEFNIGQFLDDRCNSKLLTLLAHYPVAHIISERRNLSQNTLKIFDTVVPFARKETFLKDTQFWSPMTVLKNLREDEYFKKGTEGNFAWPEGLQPFVNDDGESDPTPAQNMDLALHALGGCVYLLKDYQLDYQLLTQGLFKLYTPPGFSDKTEPKSVKSTRFGHNMVLDSMTINNIRILGEDGSLIKALDQTCTMFGKRLLREWICKPSCRKSVIIERQLAITELVDNPDIVRKARNKLSNVPDLERLLSKIHAQGNPAKLKHHPDSRAILFDGFLYSRKTIIDFINILNGFKEALEMIDYFEELQSSLINNCTKHEPDGNFPDLKETLNHFLNAFDQEKAKREGVIILRPGVDKDYDDVLLELEEIQKEIDEFLKKQKKYFGCDLKFYGQHCKRYQLEVPESHISKAGKEYEEFSSKKGFKRYYTPESRSLLARQMDAEERKIQFTQESSRRLFIKFCDHFEKWNRACNKIAILDCLMSLSEYAQSCDTCVPIIHDDLDKKERFIEIKNGRHPCIANENFVPNDTSIGAKGEARLMILTGPNMGGKSTLMRQVGLITIMAQIGCHVPASYCELTLVDRIFTRLGANDDILAGQSTFLVELSETASILQHATDYSLVLLDELGRGTSTYDGTAIAASVVDALTKMDCRTLFSTHYHSLVEDFKANEKVTLAHMACVVEDEDEDQVSEENVTFLYKLSKGACPKSYGFNAARLAGISSEITKRAQEVATKLETEVNLRHAFTALCKAKDSSSLKSIFKKSIDFISKY</sequence>
<dbReference type="EMBL" id="CM056742">
    <property type="protein sequence ID" value="KAJ8674769.1"/>
    <property type="molecule type" value="Genomic_DNA"/>
</dbReference>
<proteinExistence type="predicted"/>
<accession>A0ACC2NU80</accession>
<dbReference type="Proteomes" id="UP001239111">
    <property type="component" value="Chromosome 2"/>
</dbReference>